<evidence type="ECO:0000256" key="14">
    <source>
        <dbReference type="ARBA" id="ARBA00039704"/>
    </source>
</evidence>
<dbReference type="InterPro" id="IPR050369">
    <property type="entry name" value="RBOH/FRE"/>
</dbReference>
<dbReference type="EMBL" id="LT598481">
    <property type="protein sequence ID" value="SCU90634.1"/>
    <property type="molecule type" value="Genomic_DNA"/>
</dbReference>
<dbReference type="GO" id="GO:0005886">
    <property type="term" value="C:plasma membrane"/>
    <property type="evidence" value="ECO:0007669"/>
    <property type="project" value="TreeGrafter"/>
</dbReference>
<keyword evidence="3" id="KW-0285">Flavoprotein</keyword>
<evidence type="ECO:0000256" key="5">
    <source>
        <dbReference type="ARBA" id="ARBA00022827"/>
    </source>
</evidence>
<evidence type="ECO:0000256" key="4">
    <source>
        <dbReference type="ARBA" id="ARBA00022692"/>
    </source>
</evidence>
<feature type="transmembrane region" description="Helical" evidence="15">
    <location>
        <begin position="20"/>
        <end position="40"/>
    </location>
</feature>
<evidence type="ECO:0000256" key="12">
    <source>
        <dbReference type="ARBA" id="ARBA00037386"/>
    </source>
</evidence>
<feature type="domain" description="Ferric oxidoreductase" evidence="16">
    <location>
        <begin position="95"/>
        <end position="212"/>
    </location>
</feature>
<keyword evidence="4 15" id="KW-0812">Transmembrane</keyword>
<dbReference type="Gene3D" id="3.40.50.80">
    <property type="entry name" value="Nucleotide-binding domain of ferredoxin-NADP reductase (FNR) module"/>
    <property type="match status" value="1"/>
</dbReference>
<evidence type="ECO:0000256" key="8">
    <source>
        <dbReference type="ARBA" id="ARBA00022989"/>
    </source>
</evidence>
<accession>A0A1G4JJJ1</accession>
<evidence type="ECO:0000256" key="1">
    <source>
        <dbReference type="ARBA" id="ARBA00004141"/>
    </source>
</evidence>
<dbReference type="CDD" id="cd06186">
    <property type="entry name" value="NOX_Duox_like_FAD_NADP"/>
    <property type="match status" value="1"/>
</dbReference>
<evidence type="ECO:0000256" key="2">
    <source>
        <dbReference type="ARBA" id="ARBA00022448"/>
    </source>
</evidence>
<dbReference type="SFLD" id="SFLDF00463">
    <property type="entry name" value="AIM14"/>
    <property type="match status" value="1"/>
</dbReference>
<keyword evidence="10" id="KW-0406">Ion transport</keyword>
<evidence type="ECO:0000256" key="11">
    <source>
        <dbReference type="ARBA" id="ARBA00023136"/>
    </source>
</evidence>
<evidence type="ECO:0000256" key="10">
    <source>
        <dbReference type="ARBA" id="ARBA00023065"/>
    </source>
</evidence>
<dbReference type="GO" id="GO:0033215">
    <property type="term" value="P:reductive iron assimilation"/>
    <property type="evidence" value="ECO:0007669"/>
    <property type="project" value="TreeGrafter"/>
</dbReference>
<keyword evidence="7" id="KW-0249">Electron transport</keyword>
<dbReference type="SUPFAM" id="SSF52343">
    <property type="entry name" value="Ferredoxin reductase-like, C-terminal NADP-linked domain"/>
    <property type="match status" value="1"/>
</dbReference>
<comment type="similarity">
    <text evidence="13">Belongs to the ferric reductase (FRE) family. AIM14 subfamily.</text>
</comment>
<evidence type="ECO:0000256" key="7">
    <source>
        <dbReference type="ARBA" id="ARBA00022982"/>
    </source>
</evidence>
<evidence type="ECO:0000256" key="15">
    <source>
        <dbReference type="SAM" id="Phobius"/>
    </source>
</evidence>
<evidence type="ECO:0000259" key="17">
    <source>
        <dbReference type="Pfam" id="PF08022"/>
    </source>
</evidence>
<feature type="domain" description="FAD-binding 8" evidence="17">
    <location>
        <begin position="262"/>
        <end position="322"/>
    </location>
</feature>
<proteinExistence type="inferred from homology"/>
<comment type="function">
    <text evidence="12">Probable cell surface metalloreductase. May be involved in iron or copper homeostasis.</text>
</comment>
<comment type="subcellular location">
    <subcellularLocation>
        <location evidence="1">Membrane</location>
        <topology evidence="1">Multi-pass membrane protein</topology>
    </subcellularLocation>
</comment>
<evidence type="ECO:0000256" key="9">
    <source>
        <dbReference type="ARBA" id="ARBA00023002"/>
    </source>
</evidence>
<dbReference type="SFLD" id="SFLDG01168">
    <property type="entry name" value="Ferric_reductase_subgroup_(FRE"/>
    <property type="match status" value="1"/>
</dbReference>
<evidence type="ECO:0000313" key="19">
    <source>
        <dbReference type="EMBL" id="SCU90634.1"/>
    </source>
</evidence>
<dbReference type="PANTHER" id="PTHR11972">
    <property type="entry name" value="NADPH OXIDASE"/>
    <property type="match status" value="1"/>
</dbReference>
<dbReference type="AlphaFoldDB" id="A0A1G4JJJ1"/>
<dbReference type="PANTHER" id="PTHR11972:SF198">
    <property type="entry name" value="METALLOREDUCTASE AIM14-RELATED"/>
    <property type="match status" value="1"/>
</dbReference>
<dbReference type="Pfam" id="PF01794">
    <property type="entry name" value="Ferric_reduct"/>
    <property type="match status" value="1"/>
</dbReference>
<dbReference type="InterPro" id="IPR013112">
    <property type="entry name" value="FAD-bd_8"/>
</dbReference>
<feature type="transmembrane region" description="Helical" evidence="15">
    <location>
        <begin position="61"/>
        <end position="79"/>
    </location>
</feature>
<evidence type="ECO:0000259" key="16">
    <source>
        <dbReference type="Pfam" id="PF01794"/>
    </source>
</evidence>
<feature type="domain" description="Ferric reductase NAD binding" evidence="18">
    <location>
        <begin position="351"/>
        <end position="519"/>
    </location>
</feature>
<feature type="transmembrane region" description="Helical" evidence="15">
    <location>
        <begin position="167"/>
        <end position="187"/>
    </location>
</feature>
<feature type="transmembrane region" description="Helical" evidence="15">
    <location>
        <begin position="131"/>
        <end position="152"/>
    </location>
</feature>
<dbReference type="InterPro" id="IPR039261">
    <property type="entry name" value="FNR_nucleotide-bd"/>
</dbReference>
<dbReference type="InterPro" id="IPR013130">
    <property type="entry name" value="Fe3_Rdtase_TM_dom"/>
</dbReference>
<keyword evidence="20" id="KW-1185">Reference proteome</keyword>
<keyword evidence="5" id="KW-0274">FAD</keyword>
<dbReference type="OrthoDB" id="17725at2759"/>
<evidence type="ECO:0000256" key="6">
    <source>
        <dbReference type="ARBA" id="ARBA00022857"/>
    </source>
</evidence>
<keyword evidence="9" id="KW-0560">Oxidoreductase</keyword>
<feature type="transmembrane region" description="Helical" evidence="15">
    <location>
        <begin position="91"/>
        <end position="111"/>
    </location>
</feature>
<sequence length="536" mass="59951">MNELLPRHGSTHFANIPYGYYALLVSFGFVLLTIAGRFVVGSRLNSNSHFGGVLGRKWYNASPALGLLVLYMALLIPFVKHYSISDHVTLYLKRLGRLSYVLATLNLFLTLRPNLLLPRFVYLDLIPLHKWISRSIFLLALLHGVGFLAWWATTPESSVIDKVFHNVWNFLGVVVLVLLTLLVLVSVRVMRKISYRTFYFTHSIASWTFIFVTGLHARPGVALPYILINSGLLALHVISKTAFARPVELLLSNHEDNEGLSRLVQITLPRKAMPESFSPGSHLRISPYGRLNPLYYLLPSHPYTVSSLPSDPNVSLIIREHPKGFRLQTGLRYTIQNHYSSLSQKCLDSAERVALVCGGSGISYGLPIFQFLASIEKKDQIKHLKLIWLVREKDDLSVLKNLKHLPGDTAEFHVFITGSTPKDDTDNYRSSSNVVQPGPVLGHEDLEFELESLGDEVEQNGALKQSSGIDLVLTGVATNVYLGKRLDWAADLAQLVEEDSLETTWLVTCGPKGLNDAGREFAYQNKINLASETYAL</sequence>
<keyword evidence="8 15" id="KW-1133">Transmembrane helix</keyword>
<dbReference type="Pfam" id="PF08030">
    <property type="entry name" value="NAD_binding_6"/>
    <property type="match status" value="1"/>
</dbReference>
<gene>
    <name evidence="19" type="ORF">LAME_0E09384G</name>
</gene>
<name>A0A1G4JJJ1_9SACH</name>
<feature type="transmembrane region" description="Helical" evidence="15">
    <location>
        <begin position="199"/>
        <end position="217"/>
    </location>
</feature>
<keyword evidence="11 15" id="KW-0472">Membrane</keyword>
<dbReference type="InterPro" id="IPR013121">
    <property type="entry name" value="Fe_red_NAD-bd_6"/>
</dbReference>
<evidence type="ECO:0000256" key="13">
    <source>
        <dbReference type="ARBA" id="ARBA00038065"/>
    </source>
</evidence>
<keyword evidence="2" id="KW-0813">Transport</keyword>
<dbReference type="SFLD" id="SFLDS00052">
    <property type="entry name" value="Ferric_Reductase_Domain"/>
    <property type="match status" value="1"/>
</dbReference>
<dbReference type="Pfam" id="PF08022">
    <property type="entry name" value="FAD_binding_8"/>
    <property type="match status" value="1"/>
</dbReference>
<dbReference type="GO" id="GO:0000293">
    <property type="term" value="F:ferric-chelate reductase activity"/>
    <property type="evidence" value="ECO:0007669"/>
    <property type="project" value="TreeGrafter"/>
</dbReference>
<protein>
    <recommendedName>
        <fullName evidence="14">Probable metalloreductase AIM14</fullName>
    </recommendedName>
</protein>
<reference evidence="20" key="1">
    <citation type="submission" date="2016-03" db="EMBL/GenBank/DDBJ databases">
        <authorList>
            <person name="Devillers Hugo."/>
        </authorList>
    </citation>
    <scope>NUCLEOTIDE SEQUENCE [LARGE SCALE GENOMIC DNA]</scope>
</reference>
<evidence type="ECO:0000313" key="20">
    <source>
        <dbReference type="Proteomes" id="UP000191144"/>
    </source>
</evidence>
<organism evidence="19 20">
    <name type="scientific">Lachancea meyersii CBS 8951</name>
    <dbReference type="NCBI Taxonomy" id="1266667"/>
    <lineage>
        <taxon>Eukaryota</taxon>
        <taxon>Fungi</taxon>
        <taxon>Dikarya</taxon>
        <taxon>Ascomycota</taxon>
        <taxon>Saccharomycotina</taxon>
        <taxon>Saccharomycetes</taxon>
        <taxon>Saccharomycetales</taxon>
        <taxon>Saccharomycetaceae</taxon>
        <taxon>Lachancea</taxon>
    </lineage>
</organism>
<keyword evidence="6" id="KW-0521">NADP</keyword>
<dbReference type="Proteomes" id="UP000191144">
    <property type="component" value="Chromosome E"/>
</dbReference>
<evidence type="ECO:0000256" key="3">
    <source>
        <dbReference type="ARBA" id="ARBA00022630"/>
    </source>
</evidence>
<evidence type="ECO:0000259" key="18">
    <source>
        <dbReference type="Pfam" id="PF08030"/>
    </source>
</evidence>